<dbReference type="InterPro" id="IPR046796">
    <property type="entry name" value="Transposase_32_dom"/>
</dbReference>
<reference evidence="3 4" key="1">
    <citation type="journal article" date="2020" name="Nat. Food">
        <title>A phased Vanilla planifolia genome enables genetic improvement of flavour and production.</title>
        <authorList>
            <person name="Hasing T."/>
            <person name="Tang H."/>
            <person name="Brym M."/>
            <person name="Khazi F."/>
            <person name="Huang T."/>
            <person name="Chambers A.H."/>
        </authorList>
    </citation>
    <scope>NUCLEOTIDE SEQUENCE [LARGE SCALE GENOMIC DNA]</scope>
    <source>
        <tissue evidence="3">Leaf</tissue>
    </source>
</reference>
<dbReference type="Proteomes" id="UP000639772">
    <property type="component" value="Unassembled WGS sequence"/>
</dbReference>
<dbReference type="Pfam" id="PF20167">
    <property type="entry name" value="Transposase_32"/>
    <property type="match status" value="1"/>
</dbReference>
<sequence>MMAKRPKTKRQPLKKSQSSASFVLDEEHFRTKDDMEAFDRIKECGINIPKPINAELEFKSGVPVLSCFDKTGLGEVLQLSHPFNSTMTRRFYANLEISKDYSVARSYLHRIPVEIKKEDLNGFFKIPSDGPTLWPNCESPIFDWTEVNRVICNLSRGRHVQKVKLLTPKAYLVQHLLRSTIMPKRGDRQHITPWLSLATYYCLKKESFDLAETIFRLMKKILVVKNPNYKKKINLSYGHLIAALISLKYSVSSDELDCIPRAMKTSDMKRMQYFVDAHSTREVEDQMAIEVYQGRQPSIDVAPHHETYQSSASGTSHDNASQESLLSRINSLEAHMDAKFSKLEDQLSLFESVICIKFEILTNSIAELRGKLDSRRV</sequence>
<gene>
    <name evidence="3" type="ORF">HPP92_005412</name>
</gene>
<evidence type="ECO:0000313" key="3">
    <source>
        <dbReference type="EMBL" id="KAG0494418.1"/>
    </source>
</evidence>
<organism evidence="3 4">
    <name type="scientific">Vanilla planifolia</name>
    <name type="common">Vanilla</name>
    <dbReference type="NCBI Taxonomy" id="51239"/>
    <lineage>
        <taxon>Eukaryota</taxon>
        <taxon>Viridiplantae</taxon>
        <taxon>Streptophyta</taxon>
        <taxon>Embryophyta</taxon>
        <taxon>Tracheophyta</taxon>
        <taxon>Spermatophyta</taxon>
        <taxon>Magnoliopsida</taxon>
        <taxon>Liliopsida</taxon>
        <taxon>Asparagales</taxon>
        <taxon>Orchidaceae</taxon>
        <taxon>Vanilloideae</taxon>
        <taxon>Vanilleae</taxon>
        <taxon>Vanilla</taxon>
    </lineage>
</organism>
<proteinExistence type="predicted"/>
<evidence type="ECO:0000256" key="1">
    <source>
        <dbReference type="SAM" id="MobiDB-lite"/>
    </source>
</evidence>
<name>A0A835RYQ5_VANPL</name>
<feature type="compositionally biased region" description="Basic residues" evidence="1">
    <location>
        <begin position="1"/>
        <end position="13"/>
    </location>
</feature>
<dbReference type="EMBL" id="JADCNM010000002">
    <property type="protein sequence ID" value="KAG0494418.1"/>
    <property type="molecule type" value="Genomic_DNA"/>
</dbReference>
<evidence type="ECO:0000313" key="4">
    <source>
        <dbReference type="Proteomes" id="UP000639772"/>
    </source>
</evidence>
<feature type="region of interest" description="Disordered" evidence="1">
    <location>
        <begin position="1"/>
        <end position="21"/>
    </location>
</feature>
<protein>
    <recommendedName>
        <fullName evidence="2">Putative plant transposon protein domain-containing protein</fullName>
    </recommendedName>
</protein>
<accession>A0A835RYQ5</accession>
<comment type="caution">
    <text evidence="3">The sequence shown here is derived from an EMBL/GenBank/DDBJ whole genome shotgun (WGS) entry which is preliminary data.</text>
</comment>
<evidence type="ECO:0000259" key="2">
    <source>
        <dbReference type="Pfam" id="PF20167"/>
    </source>
</evidence>
<dbReference type="OrthoDB" id="798597at2759"/>
<feature type="domain" description="Putative plant transposon protein" evidence="2">
    <location>
        <begin position="72"/>
        <end position="244"/>
    </location>
</feature>
<dbReference type="AlphaFoldDB" id="A0A835RYQ5"/>